<dbReference type="PANTHER" id="PTHR43434:SF1">
    <property type="entry name" value="PHOSPHOGLYCOLATE PHOSPHATASE"/>
    <property type="match status" value="1"/>
</dbReference>
<dbReference type="SFLD" id="SFLDG01129">
    <property type="entry name" value="C1.5:_HAD__Beta-PGM__Phosphata"/>
    <property type="match status" value="1"/>
</dbReference>
<evidence type="ECO:0000313" key="6">
    <source>
        <dbReference type="Proteomes" id="UP000305888"/>
    </source>
</evidence>
<dbReference type="EC" id="3.1.3.18" evidence="4"/>
<comment type="pathway">
    <text evidence="2">Organic acid metabolism; glycolate biosynthesis; glycolate from 2-phosphoglycolate: step 1/1.</text>
</comment>
<evidence type="ECO:0000256" key="3">
    <source>
        <dbReference type="ARBA" id="ARBA00006171"/>
    </source>
</evidence>
<dbReference type="SFLD" id="SFLDS00003">
    <property type="entry name" value="Haloacid_Dehalogenase"/>
    <property type="match status" value="1"/>
</dbReference>
<organism evidence="5 6">
    <name type="scientific">Paroceanicella profunda</name>
    <dbReference type="NCBI Taxonomy" id="2579971"/>
    <lineage>
        <taxon>Bacteria</taxon>
        <taxon>Pseudomonadati</taxon>
        <taxon>Pseudomonadota</taxon>
        <taxon>Alphaproteobacteria</taxon>
        <taxon>Rhodobacterales</taxon>
        <taxon>Paracoccaceae</taxon>
        <taxon>Paroceanicella</taxon>
    </lineage>
</organism>
<protein>
    <recommendedName>
        <fullName evidence="4">phosphoglycolate phosphatase</fullName>
        <ecNumber evidence="4">3.1.3.18</ecNumber>
    </recommendedName>
</protein>
<comment type="catalytic activity">
    <reaction evidence="1">
        <text>2-phosphoglycolate + H2O = glycolate + phosphate</text>
        <dbReference type="Rhea" id="RHEA:14369"/>
        <dbReference type="ChEBI" id="CHEBI:15377"/>
        <dbReference type="ChEBI" id="CHEBI:29805"/>
        <dbReference type="ChEBI" id="CHEBI:43474"/>
        <dbReference type="ChEBI" id="CHEBI:58033"/>
        <dbReference type="EC" id="3.1.3.18"/>
    </reaction>
</comment>
<dbReference type="InterPro" id="IPR050155">
    <property type="entry name" value="HAD-like_hydrolase_sf"/>
</dbReference>
<accession>A0A5B8FVK1</accession>
<dbReference type="InterPro" id="IPR023198">
    <property type="entry name" value="PGP-like_dom2"/>
</dbReference>
<keyword evidence="5" id="KW-0378">Hydrolase</keyword>
<name>A0A5B8FVK1_9RHOB</name>
<evidence type="ECO:0000313" key="5">
    <source>
        <dbReference type="EMBL" id="QDL90342.1"/>
    </source>
</evidence>
<evidence type="ECO:0000256" key="1">
    <source>
        <dbReference type="ARBA" id="ARBA00000830"/>
    </source>
</evidence>
<dbReference type="OrthoDB" id="9797743at2"/>
<dbReference type="SUPFAM" id="SSF56784">
    <property type="entry name" value="HAD-like"/>
    <property type="match status" value="1"/>
</dbReference>
<dbReference type="GO" id="GO:0005829">
    <property type="term" value="C:cytosol"/>
    <property type="evidence" value="ECO:0007669"/>
    <property type="project" value="TreeGrafter"/>
</dbReference>
<keyword evidence="6" id="KW-1185">Reference proteome</keyword>
<evidence type="ECO:0000256" key="4">
    <source>
        <dbReference type="ARBA" id="ARBA00013078"/>
    </source>
</evidence>
<evidence type="ECO:0000256" key="2">
    <source>
        <dbReference type="ARBA" id="ARBA00004818"/>
    </source>
</evidence>
<dbReference type="AlphaFoldDB" id="A0A5B8FVK1"/>
<reference evidence="5 6" key="1">
    <citation type="submission" date="2019-06" db="EMBL/GenBank/DDBJ databases">
        <title>Genome sequence of Rhodobacteraceae bacterium D4M1.</title>
        <authorList>
            <person name="Cao J."/>
        </authorList>
    </citation>
    <scope>NUCLEOTIDE SEQUENCE [LARGE SCALE GENOMIC DNA]</scope>
    <source>
        <strain evidence="5 6">D4M1</strain>
    </source>
</reference>
<dbReference type="InterPro" id="IPR006439">
    <property type="entry name" value="HAD-SF_hydro_IA"/>
</dbReference>
<dbReference type="Proteomes" id="UP000305888">
    <property type="component" value="Chromosome"/>
</dbReference>
<dbReference type="Pfam" id="PF00702">
    <property type="entry name" value="Hydrolase"/>
    <property type="match status" value="1"/>
</dbReference>
<dbReference type="InterPro" id="IPR023214">
    <property type="entry name" value="HAD_sf"/>
</dbReference>
<dbReference type="GO" id="GO:0008967">
    <property type="term" value="F:phosphoglycolate phosphatase activity"/>
    <property type="evidence" value="ECO:0007669"/>
    <property type="project" value="UniProtKB-EC"/>
</dbReference>
<proteinExistence type="inferred from homology"/>
<dbReference type="PANTHER" id="PTHR43434">
    <property type="entry name" value="PHOSPHOGLYCOLATE PHOSPHATASE"/>
    <property type="match status" value="1"/>
</dbReference>
<dbReference type="EMBL" id="CP040818">
    <property type="protein sequence ID" value="QDL90342.1"/>
    <property type="molecule type" value="Genomic_DNA"/>
</dbReference>
<gene>
    <name evidence="5" type="ORF">FDP22_00125</name>
</gene>
<dbReference type="GO" id="GO:0006281">
    <property type="term" value="P:DNA repair"/>
    <property type="evidence" value="ECO:0007669"/>
    <property type="project" value="TreeGrafter"/>
</dbReference>
<dbReference type="Gene3D" id="1.10.150.240">
    <property type="entry name" value="Putative phosphatase, domain 2"/>
    <property type="match status" value="1"/>
</dbReference>
<dbReference type="NCBIfam" id="TIGR01549">
    <property type="entry name" value="HAD-SF-IA-v1"/>
    <property type="match status" value="1"/>
</dbReference>
<dbReference type="KEGG" id="ppru:FDP22_00125"/>
<dbReference type="Gene3D" id="3.40.50.1000">
    <property type="entry name" value="HAD superfamily/HAD-like"/>
    <property type="match status" value="1"/>
</dbReference>
<dbReference type="InterPro" id="IPR036412">
    <property type="entry name" value="HAD-like_sf"/>
</dbReference>
<dbReference type="RefSeq" id="WP_138575827.1">
    <property type="nucleotide sequence ID" value="NZ_CP040818.1"/>
</dbReference>
<sequence length="231" mass="23552">MHERIKGLLFDKDGTLFDFQSSWAPVFARVVAELAGDDAARAGALCAAGGFDAGRGRFTPASPVIAGTSADIAACLLPHLPGWDAERLEELLNRRATGVAMSPVTDLAAFTGRLRRAGLRTGVATNDGETAARSHLGAAAAGFDYIAGYDSGYGAKPGPGMVEGFLAVTGLAPREVAMVGDSLHDLVAARAAGTLAIAVLTGVAGAADLAPHADLVFDSIADLPAWLEIAP</sequence>
<comment type="similarity">
    <text evidence="3">Belongs to the HAD-like hydrolase superfamily. CbbY/CbbZ/Gph/YieH family.</text>
</comment>